<gene>
    <name evidence="1" type="ORF">DES32_1530</name>
</gene>
<evidence type="ECO:0000313" key="2">
    <source>
        <dbReference type="Proteomes" id="UP000256900"/>
    </source>
</evidence>
<dbReference type="EMBL" id="QUMO01000002">
    <property type="protein sequence ID" value="REF87893.1"/>
    <property type="molecule type" value="Genomic_DNA"/>
</dbReference>
<dbReference type="Proteomes" id="UP000256900">
    <property type="component" value="Unassembled WGS sequence"/>
</dbReference>
<comment type="caution">
    <text evidence="1">The sequence shown here is derived from an EMBL/GenBank/DDBJ whole genome shotgun (WGS) entry which is preliminary data.</text>
</comment>
<dbReference type="AlphaFoldDB" id="A0A3D9YYQ7"/>
<name>A0A3D9YYQ7_9HYPH</name>
<keyword evidence="2" id="KW-1185">Reference proteome</keyword>
<sequence>MTSDALKMSAAQFAAATKQIANNESIAYIRRRNAQDLAKIGIDVPRADAWGKLTPEERAIIRDGQLRELAEREAARLLEAERERFWTDIRKKYGSA</sequence>
<organism evidence="1 2">
    <name type="scientific">Methylovirgula ligni</name>
    <dbReference type="NCBI Taxonomy" id="569860"/>
    <lineage>
        <taxon>Bacteria</taxon>
        <taxon>Pseudomonadati</taxon>
        <taxon>Pseudomonadota</taxon>
        <taxon>Alphaproteobacteria</taxon>
        <taxon>Hyphomicrobiales</taxon>
        <taxon>Beijerinckiaceae</taxon>
        <taxon>Methylovirgula</taxon>
    </lineage>
</organism>
<dbReference type="RefSeq" id="WP_129396531.1">
    <property type="nucleotide sequence ID" value="NZ_CP025086.1"/>
</dbReference>
<proteinExistence type="predicted"/>
<evidence type="ECO:0000313" key="1">
    <source>
        <dbReference type="EMBL" id="REF87893.1"/>
    </source>
</evidence>
<accession>A0A3D9YYQ7</accession>
<protein>
    <submittedName>
        <fullName evidence="1">Uncharacterized protein</fullName>
    </submittedName>
</protein>
<reference evidence="1 2" key="1">
    <citation type="submission" date="2018-08" db="EMBL/GenBank/DDBJ databases">
        <title>Genomic Encyclopedia of Type Strains, Phase IV (KMG-IV): sequencing the most valuable type-strain genomes for metagenomic binning, comparative biology and taxonomic classification.</title>
        <authorList>
            <person name="Goeker M."/>
        </authorList>
    </citation>
    <scope>NUCLEOTIDE SEQUENCE [LARGE SCALE GENOMIC DNA]</scope>
    <source>
        <strain evidence="1 2">BW863</strain>
    </source>
</reference>